<keyword evidence="1" id="KW-0812">Transmembrane</keyword>
<dbReference type="PANTHER" id="PTHR37304:SF1">
    <property type="entry name" value="MEMBRANE PROTEIN"/>
    <property type="match status" value="1"/>
</dbReference>
<dbReference type="EMBL" id="BAAACP010000008">
    <property type="protein sequence ID" value="GAA0864129.1"/>
    <property type="molecule type" value="Genomic_DNA"/>
</dbReference>
<evidence type="ECO:0000313" key="3">
    <source>
        <dbReference type="Proteomes" id="UP001400965"/>
    </source>
</evidence>
<accession>A0ABN1M4S5</accession>
<keyword evidence="1" id="KW-0472">Membrane</keyword>
<keyword evidence="3" id="KW-1185">Reference proteome</keyword>
<dbReference type="RefSeq" id="WP_346044769.1">
    <property type="nucleotide sequence ID" value="NZ_BAAACP010000008.1"/>
</dbReference>
<dbReference type="Proteomes" id="UP001400965">
    <property type="component" value="Unassembled WGS sequence"/>
</dbReference>
<feature type="transmembrane region" description="Helical" evidence="1">
    <location>
        <begin position="44"/>
        <end position="62"/>
    </location>
</feature>
<sequence>MLLRQIALVLVIIGALNWGTIGLFGLDFVGNLFGGTYSVVSKSIFTLVGLAGLYSIYTLFTLNDDNRK</sequence>
<dbReference type="InterPro" id="IPR007211">
    <property type="entry name" value="DUF378"/>
</dbReference>
<dbReference type="PANTHER" id="PTHR37304">
    <property type="entry name" value="MEMBRANE PROTEIN-RELATED"/>
    <property type="match status" value="1"/>
</dbReference>
<proteinExistence type="predicted"/>
<organism evidence="2 3">
    <name type="scientific">Paraclostridium tenue</name>
    <dbReference type="NCBI Taxonomy" id="1737"/>
    <lineage>
        <taxon>Bacteria</taxon>
        <taxon>Bacillati</taxon>
        <taxon>Bacillota</taxon>
        <taxon>Clostridia</taxon>
        <taxon>Peptostreptococcales</taxon>
        <taxon>Peptostreptococcaceae</taxon>
        <taxon>Paraclostridium</taxon>
    </lineage>
</organism>
<protein>
    <submittedName>
        <fullName evidence="2">DUF378 domain-containing protein</fullName>
    </submittedName>
</protein>
<evidence type="ECO:0000256" key="1">
    <source>
        <dbReference type="SAM" id="Phobius"/>
    </source>
</evidence>
<dbReference type="Pfam" id="PF04070">
    <property type="entry name" value="DUF378"/>
    <property type="match status" value="1"/>
</dbReference>
<keyword evidence="1" id="KW-1133">Transmembrane helix</keyword>
<feature type="transmembrane region" description="Helical" evidence="1">
    <location>
        <begin position="7"/>
        <end position="24"/>
    </location>
</feature>
<gene>
    <name evidence="2" type="ORF">GCM10008917_16380</name>
</gene>
<name>A0ABN1M4S5_9FIRM</name>
<reference evidence="2 3" key="1">
    <citation type="journal article" date="2019" name="Int. J. Syst. Evol. Microbiol.">
        <title>The Global Catalogue of Microorganisms (GCM) 10K type strain sequencing project: providing services to taxonomists for standard genome sequencing and annotation.</title>
        <authorList>
            <consortium name="The Broad Institute Genomics Platform"/>
            <consortium name="The Broad Institute Genome Sequencing Center for Infectious Disease"/>
            <person name="Wu L."/>
            <person name="Ma J."/>
        </authorList>
    </citation>
    <scope>NUCLEOTIDE SEQUENCE [LARGE SCALE GENOMIC DNA]</scope>
    <source>
        <strain evidence="2 3">JCM 6486</strain>
    </source>
</reference>
<evidence type="ECO:0000313" key="2">
    <source>
        <dbReference type="EMBL" id="GAA0864129.1"/>
    </source>
</evidence>
<comment type="caution">
    <text evidence="2">The sequence shown here is derived from an EMBL/GenBank/DDBJ whole genome shotgun (WGS) entry which is preliminary data.</text>
</comment>